<dbReference type="Gene3D" id="1.20.80.30">
    <property type="match status" value="1"/>
</dbReference>
<dbReference type="KEGG" id="cthi:THC_0543"/>
<dbReference type="OrthoDB" id="9765468at2"/>
<evidence type="ECO:0000313" key="4">
    <source>
        <dbReference type="Proteomes" id="UP000068196"/>
    </source>
</evidence>
<dbReference type="PROSITE" id="PS00370">
    <property type="entry name" value="PEP_ENZYMES_PHOS_SITE"/>
    <property type="match status" value="1"/>
</dbReference>
<proteinExistence type="predicted"/>
<organism evidence="3 4">
    <name type="scientific">Caldimicrobium thiodismutans</name>
    <dbReference type="NCBI Taxonomy" id="1653476"/>
    <lineage>
        <taxon>Bacteria</taxon>
        <taxon>Pseudomonadati</taxon>
        <taxon>Thermodesulfobacteriota</taxon>
        <taxon>Thermodesulfobacteria</taxon>
        <taxon>Thermodesulfobacteriales</taxon>
        <taxon>Thermodesulfobacteriaceae</taxon>
        <taxon>Caldimicrobium</taxon>
    </lineage>
</organism>
<reference evidence="3 4" key="1">
    <citation type="journal article" date="2016" name="Int. J. Syst. Evol. Microbiol.">
        <title>Caldimicrobium thiodismutans sp. nov., a sulfur-disproportionating bacterium isolated from a hot spring, and emended description of the genus Caldimicrobium.</title>
        <authorList>
            <person name="Kojima H."/>
            <person name="Umezawa K."/>
            <person name="Fukui M."/>
        </authorList>
    </citation>
    <scope>NUCLEOTIDE SEQUENCE [LARGE SCALE GENOMIC DNA]</scope>
    <source>
        <strain evidence="3 4">TF1</strain>
    </source>
</reference>
<dbReference type="InterPro" id="IPR036637">
    <property type="entry name" value="Phosphohistidine_dom_sf"/>
</dbReference>
<protein>
    <submittedName>
        <fullName evidence="3">Pyruvate, phosphate dikinase</fullName>
    </submittedName>
</protein>
<dbReference type="InterPro" id="IPR008279">
    <property type="entry name" value="PEP-util_enz_mobile_dom"/>
</dbReference>
<accession>A0A0U5AYX1</accession>
<keyword evidence="4" id="KW-1185">Reference proteome</keyword>
<dbReference type="InterPro" id="IPR013815">
    <property type="entry name" value="ATP_grasp_subdomain_1"/>
</dbReference>
<dbReference type="GO" id="GO:0050242">
    <property type="term" value="F:pyruvate, phosphate dikinase activity"/>
    <property type="evidence" value="ECO:0007669"/>
    <property type="project" value="InterPro"/>
</dbReference>
<sequence length="1370" mass="160961">MGQSTFTSKALLANLQQTRVTEIHYDEKYELLLEIFKDFPALKKQVSFILREIFHPFRNTLLVLEEFRAFFLRNLALILRSPLSNKGLYLIFELLFKFFSDKREVNIKTAEIYYALLDKTVNIMDKDIFIKISPILMEIIKAGSELPDPIFYAFLENYYSFKRLAHKIAKFPLESDFIQILQKLLYRYLKLTYQLWERQKLLPDELRHLKEDAFQKGPLPLSELLEYPDHLDLLRKVKTYVQEVCSNKKEGIPEEERLSILFNFIENPTLLLLHEELIKEVNQILLKMIEEKPSEKLEEFLTKFFSILKEKSDLYPWTAFECIKNIGISILNKRAVYLAEILIGEIIKYGFFPPQVEGIDEHWRIKDNPNHLLSLKAWLDIFKAHPEWCSSLLAALFLNLKLYGLSLRDTDLFQKEISSLLNSPIKPVYNLVKQFCKIFPVYFNEIGAEGLIRDLSTEIDEISQRKDTLLHFLRKFIHIENSSLAIDFIKDIFYYWFTLDGNYIKRYLPEAIWRRIIKDELSFHIPMQKLLVELFKTFSLYQIEDFLEINLSDIQKALENIDETSENKFKLLSLIHLYKLEKQKYFGYLTDMLSFIEQYKASGFDFVSELPKILQDRNLIKQINQLLQWVNLLKEEYILSPKKFTPIEEIFLKRHIAVDIPSMYGRYREKKFDALGLTYRLEFLIENKFSQLIEEFQIKFLTKAQVFKILKILNLFKKALEVDGISSQKFNLYLDLLENSLKSYPISFDQYLDIFKGLIDGVQHIIKSYYVNPYLNVFPLIFDILDESALQDKYKKYLKNKNKEEAYYCLSEVIIRDILNSGFIVKYLDKFLKKIYEALIKNKEKIEGNELNILLSFDTRKSISYIYKPNPLANDQIYLGSKAFNLIQLSKDELFYTKIPYGFILTTENFRCYKLFKKYYDLWKEYESLIKEAIKFIEEKTHKKFNAPNNSLLLSVRSGATISMPGMMTSILNVGINPEIAEGLAKETQNLWFAWDTYRRFIQSWAMAQGVPRDFFNRLMREHKRKYKVKMKREFSGGEMRELALLYRAEVEKLGIPVIDDPWEQLFKSIELILNSWYHQKAVYYREIMEIAEEWGTAIIVQQMVFGNKGPRSGTGVTFTTSPHGKFPRILLWGDYTPYNQGEDIVSGLVNAYPISIEQKKLEKREGLSLEEAFPDIYKSLLDLAYYIVYEKGWDHQEIEFTFESESPKDLYILQVRDIILREEKTLPYFQRKALENLDYLGRGIGVSGSLVSGRVVFTLEDILNLKDTKDPLILIRYDTVPDNIKEISLVEGLLTARGGQTSHAAIVAGRLGKVCVVGCEELRIDEFEKSAKLNGKEIKLGDWITLNGITGDIYKGKLIKQGGAYETWN</sequence>
<name>A0A0U5AYX1_9BACT</name>
<keyword evidence="3" id="KW-0808">Transferase</keyword>
<feature type="domain" description="PEP-utilising enzyme mobile" evidence="1">
    <location>
        <begin position="1271"/>
        <end position="1352"/>
    </location>
</feature>
<dbReference type="GO" id="GO:0005524">
    <property type="term" value="F:ATP binding"/>
    <property type="evidence" value="ECO:0007669"/>
    <property type="project" value="InterPro"/>
</dbReference>
<dbReference type="InterPro" id="IPR010121">
    <property type="entry name" value="Pyruvate_phosphate_dikinase"/>
</dbReference>
<dbReference type="Pfam" id="PF00391">
    <property type="entry name" value="PEP-utilizers"/>
    <property type="match status" value="1"/>
</dbReference>
<evidence type="ECO:0000259" key="2">
    <source>
        <dbReference type="Pfam" id="PF01326"/>
    </source>
</evidence>
<dbReference type="SUPFAM" id="SSF52009">
    <property type="entry name" value="Phosphohistidine domain"/>
    <property type="match status" value="1"/>
</dbReference>
<feature type="domain" description="Pyruvate phosphate dikinase AMP/ATP-binding" evidence="2">
    <location>
        <begin position="929"/>
        <end position="1163"/>
    </location>
</feature>
<keyword evidence="3" id="KW-0418">Kinase</keyword>
<evidence type="ECO:0000259" key="1">
    <source>
        <dbReference type="Pfam" id="PF00391"/>
    </source>
</evidence>
<dbReference type="RefSeq" id="WP_068512967.1">
    <property type="nucleotide sequence ID" value="NZ_AP014945.1"/>
</dbReference>
<dbReference type="PATRIC" id="fig|1653476.3.peg.561"/>
<dbReference type="PANTHER" id="PTHR22931">
    <property type="entry name" value="PHOSPHOENOLPYRUVATE DIKINASE-RELATED"/>
    <property type="match status" value="1"/>
</dbReference>
<dbReference type="GO" id="GO:0016301">
    <property type="term" value="F:kinase activity"/>
    <property type="evidence" value="ECO:0007669"/>
    <property type="project" value="UniProtKB-KW"/>
</dbReference>
<reference evidence="4" key="2">
    <citation type="journal article" date="2016" name="Int. J. Syst. Evol. Microbiol.">
        <title>Caldimicrobium thiodismutans sp. nov., a sulfur-disproportionating bacterium isolated from a hot spring.</title>
        <authorList>
            <person name="Kojima H."/>
            <person name="Umezawa K."/>
            <person name="Fukui M."/>
        </authorList>
    </citation>
    <scope>NUCLEOTIDE SEQUENCE [LARGE SCALE GENOMIC DNA]</scope>
    <source>
        <strain evidence="4">TF1</strain>
    </source>
</reference>
<dbReference type="Gene3D" id="3.30.1490.20">
    <property type="entry name" value="ATP-grasp fold, A domain"/>
    <property type="match status" value="1"/>
</dbReference>
<dbReference type="Proteomes" id="UP000068196">
    <property type="component" value="Chromosome"/>
</dbReference>
<evidence type="ECO:0000313" key="3">
    <source>
        <dbReference type="EMBL" id="BAU22937.1"/>
    </source>
</evidence>
<dbReference type="EMBL" id="AP014945">
    <property type="protein sequence ID" value="BAU22937.1"/>
    <property type="molecule type" value="Genomic_DNA"/>
</dbReference>
<keyword evidence="3" id="KW-0670">Pyruvate</keyword>
<dbReference type="InterPro" id="IPR018274">
    <property type="entry name" value="PEP_util_AS"/>
</dbReference>
<dbReference type="STRING" id="1653476.THC_0543"/>
<dbReference type="Gene3D" id="3.30.470.20">
    <property type="entry name" value="ATP-grasp fold, B domain"/>
    <property type="match status" value="1"/>
</dbReference>
<dbReference type="SUPFAM" id="SSF56059">
    <property type="entry name" value="Glutathione synthetase ATP-binding domain-like"/>
    <property type="match status" value="1"/>
</dbReference>
<dbReference type="InterPro" id="IPR002192">
    <property type="entry name" value="PPDK_AMP/ATP-bd"/>
</dbReference>
<gene>
    <name evidence="3" type="ORF">THC_0543</name>
</gene>
<dbReference type="PANTHER" id="PTHR22931:SF9">
    <property type="entry name" value="PYRUVATE, PHOSPHATE DIKINASE 1, CHLOROPLASTIC"/>
    <property type="match status" value="1"/>
</dbReference>
<dbReference type="Gene3D" id="3.50.30.10">
    <property type="entry name" value="Phosphohistidine domain"/>
    <property type="match status" value="1"/>
</dbReference>
<dbReference type="Pfam" id="PF01326">
    <property type="entry name" value="PPDK_N"/>
    <property type="match status" value="1"/>
</dbReference>